<keyword evidence="4" id="KW-1185">Reference proteome</keyword>
<sequence>MFADAHCPPNRIVVDSFLTIASDDYLTQDVNEGDLCQIEIDTRNKESLLVSITNFLIFSHRRPKNTKEIVISNEDATFIVDNKPKGYQYLRTPILLNIPMNLNFRSVLMFSRPSECDEESMKCPSLDIGPNTTELCFPKFLSCDGLDTCGEDESNCPASQPKILLSSYKYGREALSSSQIMLIWFFALNGSFILFFLILSLCSVGLLFGKCPIYMKKNQSSRHTFIRYLREAIPPAPPVDKPVQPPPVESLQPAPNNIRSRHSILSRISFLPAPALQELEPEVEDREESPTESICSPPAHRPEVFLRRQSISLGENLCQKNNKFRNTGRAMSFQQ</sequence>
<dbReference type="Proteomes" id="UP000494206">
    <property type="component" value="Unassembled WGS sequence"/>
</dbReference>
<comment type="caution">
    <text evidence="3">The sequence shown here is derived from an EMBL/GenBank/DDBJ whole genome shotgun (WGS) entry which is preliminary data.</text>
</comment>
<keyword evidence="2" id="KW-1133">Transmembrane helix</keyword>
<gene>
    <name evidence="3" type="ORF">CBOVIS_LOCUS973</name>
</gene>
<organism evidence="3 4">
    <name type="scientific">Caenorhabditis bovis</name>
    <dbReference type="NCBI Taxonomy" id="2654633"/>
    <lineage>
        <taxon>Eukaryota</taxon>
        <taxon>Metazoa</taxon>
        <taxon>Ecdysozoa</taxon>
        <taxon>Nematoda</taxon>
        <taxon>Chromadorea</taxon>
        <taxon>Rhabditida</taxon>
        <taxon>Rhabditina</taxon>
        <taxon>Rhabditomorpha</taxon>
        <taxon>Rhabditoidea</taxon>
        <taxon>Rhabditidae</taxon>
        <taxon>Peloderinae</taxon>
        <taxon>Caenorhabditis</taxon>
    </lineage>
</organism>
<feature type="transmembrane region" description="Helical" evidence="2">
    <location>
        <begin position="182"/>
        <end position="208"/>
    </location>
</feature>
<proteinExistence type="predicted"/>
<evidence type="ECO:0000313" key="4">
    <source>
        <dbReference type="Proteomes" id="UP000494206"/>
    </source>
</evidence>
<accession>A0A8S1EIV6</accession>
<name>A0A8S1EIV6_9PELO</name>
<evidence type="ECO:0000256" key="1">
    <source>
        <dbReference type="SAM" id="MobiDB-lite"/>
    </source>
</evidence>
<dbReference type="OrthoDB" id="5808032at2759"/>
<keyword evidence="2" id="KW-0472">Membrane</keyword>
<evidence type="ECO:0000313" key="3">
    <source>
        <dbReference type="EMBL" id="CAB3397582.1"/>
    </source>
</evidence>
<feature type="region of interest" description="Disordered" evidence="1">
    <location>
        <begin position="280"/>
        <end position="299"/>
    </location>
</feature>
<evidence type="ECO:0000256" key="2">
    <source>
        <dbReference type="SAM" id="Phobius"/>
    </source>
</evidence>
<reference evidence="3 4" key="1">
    <citation type="submission" date="2020-04" db="EMBL/GenBank/DDBJ databases">
        <authorList>
            <person name="Laetsch R D."/>
            <person name="Stevens L."/>
            <person name="Kumar S."/>
            <person name="Blaxter L. M."/>
        </authorList>
    </citation>
    <scope>NUCLEOTIDE SEQUENCE [LARGE SCALE GENOMIC DNA]</scope>
</reference>
<protein>
    <submittedName>
        <fullName evidence="3">Uncharacterized protein</fullName>
    </submittedName>
</protein>
<dbReference type="EMBL" id="CADEPM010000001">
    <property type="protein sequence ID" value="CAB3397582.1"/>
    <property type="molecule type" value="Genomic_DNA"/>
</dbReference>
<keyword evidence="2" id="KW-0812">Transmembrane</keyword>
<dbReference type="AlphaFoldDB" id="A0A8S1EIV6"/>